<reference evidence="2" key="1">
    <citation type="journal article" date="2021" name="Mol. Plant Microbe Interact.">
        <title>Complete Genome Sequence of the Plant-Pathogenic Fungus Colletotrichum lupini.</title>
        <authorList>
            <person name="Baroncelli R."/>
            <person name="Pensec F."/>
            <person name="Da Lio D."/>
            <person name="Boufleur T."/>
            <person name="Vicente I."/>
            <person name="Sarrocco S."/>
            <person name="Picot A."/>
            <person name="Baraldi E."/>
            <person name="Sukno S."/>
            <person name="Thon M."/>
            <person name="Le Floch G."/>
        </authorList>
    </citation>
    <scope>NUCLEOTIDE SEQUENCE</scope>
    <source>
        <strain evidence="2">IMI 504893</strain>
    </source>
</reference>
<evidence type="ECO:0000313" key="3">
    <source>
        <dbReference type="Proteomes" id="UP000830671"/>
    </source>
</evidence>
<evidence type="ECO:0000313" key="2">
    <source>
        <dbReference type="EMBL" id="UQC74396.1"/>
    </source>
</evidence>
<dbReference type="AlphaFoldDB" id="A0A9Q8SCH6"/>
<feature type="region of interest" description="Disordered" evidence="1">
    <location>
        <begin position="89"/>
        <end position="109"/>
    </location>
</feature>
<dbReference type="GeneID" id="73335099"/>
<proteinExistence type="predicted"/>
<organism evidence="2 3">
    <name type="scientific">Colletotrichum lupini</name>
    <dbReference type="NCBI Taxonomy" id="145971"/>
    <lineage>
        <taxon>Eukaryota</taxon>
        <taxon>Fungi</taxon>
        <taxon>Dikarya</taxon>
        <taxon>Ascomycota</taxon>
        <taxon>Pezizomycotina</taxon>
        <taxon>Sordariomycetes</taxon>
        <taxon>Hypocreomycetidae</taxon>
        <taxon>Glomerellales</taxon>
        <taxon>Glomerellaceae</taxon>
        <taxon>Colletotrichum</taxon>
        <taxon>Colletotrichum acutatum species complex</taxon>
    </lineage>
</organism>
<keyword evidence="3" id="KW-1185">Reference proteome</keyword>
<sequence length="416" mass="45683">MWKRRLTTNDDNYEILHARPKRCIALLGLCSRYFELIGSSLLHGPYAAVDLVGGETMAPHGTRYCVPVGGLTRQGRCHLKTITTHDSKLTSLVPGSGNRPQAHEPASQTRDSLIYGPSLYQPSVPRYGPCGRPPYLDFDFGAGTPLWDIGLSHKLLLKGLEVPISDKAGASHLPWDAVRVRLLAVPALRRNLPTPGGRVAATALDGYGMRSVYGSRSTHPSQMLSLFRTTYVHYVSCVRHCGVRISISACATKKFDITESSNSVPPPLAIINPALYYSSQDTRYNHRNHEAGFASRKARGNLAASGRCSLPAGTTNKAVLLIAFAINSSPRFGAVIVVCSYMHVVTNTYTTLTRLEMPSDPHVHEARTDLITLFILLKRTTSYCIQPTSKQTHTRWLAEYGGLYANQPLLFHASLD</sequence>
<evidence type="ECO:0000256" key="1">
    <source>
        <dbReference type="SAM" id="MobiDB-lite"/>
    </source>
</evidence>
<dbReference type="EMBL" id="CP019471">
    <property type="protein sequence ID" value="UQC74396.1"/>
    <property type="molecule type" value="Genomic_DNA"/>
</dbReference>
<accession>A0A9Q8SCH6</accession>
<gene>
    <name evidence="2" type="ORF">CLUP02_01046</name>
</gene>
<dbReference type="RefSeq" id="XP_049136046.1">
    <property type="nucleotide sequence ID" value="XM_049280089.1"/>
</dbReference>
<dbReference type="Proteomes" id="UP000830671">
    <property type="component" value="Chromosome 1"/>
</dbReference>
<name>A0A9Q8SCH6_9PEZI</name>
<protein>
    <submittedName>
        <fullName evidence="2">Uncharacterized protein</fullName>
    </submittedName>
</protein>
<dbReference type="KEGG" id="clup:CLUP02_01046"/>